<organism evidence="2 3">
    <name type="scientific">Eubacterium limosum</name>
    <dbReference type="NCBI Taxonomy" id="1736"/>
    <lineage>
        <taxon>Bacteria</taxon>
        <taxon>Bacillati</taxon>
        <taxon>Bacillota</taxon>
        <taxon>Clostridia</taxon>
        <taxon>Eubacteriales</taxon>
        <taxon>Eubacteriaceae</taxon>
        <taxon>Eubacterium</taxon>
    </lineage>
</organism>
<gene>
    <name evidence="2" type="ORF">B2M23_15070</name>
</gene>
<evidence type="ECO:0000256" key="1">
    <source>
        <dbReference type="SAM" id="Phobius"/>
    </source>
</evidence>
<dbReference type="AlphaFoldDB" id="A0AAC9W445"/>
<dbReference type="PANTHER" id="PTHR41309:SF2">
    <property type="entry name" value="MEMBRANE PROTEIN"/>
    <property type="match status" value="1"/>
</dbReference>
<feature type="transmembrane region" description="Helical" evidence="1">
    <location>
        <begin position="37"/>
        <end position="55"/>
    </location>
</feature>
<dbReference type="InterPro" id="IPR025699">
    <property type="entry name" value="ABC2_memb-like"/>
</dbReference>
<evidence type="ECO:0008006" key="4">
    <source>
        <dbReference type="Google" id="ProtNLM"/>
    </source>
</evidence>
<dbReference type="Pfam" id="PF13346">
    <property type="entry name" value="ABC2_membrane_5"/>
    <property type="match status" value="1"/>
</dbReference>
<feature type="transmembrane region" description="Helical" evidence="1">
    <location>
        <begin position="82"/>
        <end position="107"/>
    </location>
</feature>
<proteinExistence type="predicted"/>
<feature type="transmembrane region" description="Helical" evidence="1">
    <location>
        <begin position="144"/>
        <end position="161"/>
    </location>
</feature>
<dbReference type="RefSeq" id="WP_038353950.1">
    <property type="nucleotide sequence ID" value="NZ_CP019962.1"/>
</dbReference>
<protein>
    <recommendedName>
        <fullName evidence="4">ABC-2 family transporter protein</fullName>
    </recommendedName>
</protein>
<feature type="transmembrane region" description="Helical" evidence="1">
    <location>
        <begin position="113"/>
        <end position="137"/>
    </location>
</feature>
<dbReference type="KEGG" id="elim:B2M23_15070"/>
<evidence type="ECO:0000313" key="2">
    <source>
        <dbReference type="EMBL" id="ARD66762.1"/>
    </source>
</evidence>
<dbReference type="PANTHER" id="PTHR41309">
    <property type="entry name" value="MEMBRANE PROTEIN-RELATED"/>
    <property type="match status" value="1"/>
</dbReference>
<feature type="transmembrane region" description="Helical" evidence="1">
    <location>
        <begin position="173"/>
        <end position="197"/>
    </location>
</feature>
<keyword evidence="1" id="KW-0812">Transmembrane</keyword>
<dbReference type="EMBL" id="CP019962">
    <property type="protein sequence ID" value="ARD66762.1"/>
    <property type="molecule type" value="Genomic_DNA"/>
</dbReference>
<keyword evidence="1" id="KW-1133">Transmembrane helix</keyword>
<sequence length="207" mass="22640">MKGLIIKEILGLRQYLRVLGFLLLAYGAMAYIMRTTVFIPVVNAFLIMICVLNSSNYDDNNRWEQFVLTLPVSKSDLVTSKYLFILLLCIASTGITLVLSLSLSLLFPASLTTILIASVASAFAGLFLASLSMPIIYRYGTEKARCILVIIMVPTLLLRAFSDSLNKLCLPSAPVLVRIGSSAAAFVVVFALLSYGLSQKLFAAREL</sequence>
<keyword evidence="1" id="KW-0472">Membrane</keyword>
<accession>A0AAC9W445</accession>
<evidence type="ECO:0000313" key="3">
    <source>
        <dbReference type="Proteomes" id="UP000192391"/>
    </source>
</evidence>
<name>A0AAC9W445_EUBLI</name>
<reference evidence="3" key="1">
    <citation type="journal article" date="2017" name="Sci. Rep.">
        <title>Determination of the Genome and Primary Transcriptome of Syngas Fermenting Eubacterium limosum ATCC 8486.</title>
        <authorList>
            <person name="Song Y."/>
            <person name="Shin J."/>
            <person name="Jeong Y."/>
            <person name="Jin S."/>
            <person name="Lee J.K."/>
            <person name="Kim D.R."/>
            <person name="Kim S.C."/>
            <person name="Cho S."/>
            <person name="Cho B.K."/>
        </authorList>
    </citation>
    <scope>NUCLEOTIDE SEQUENCE [LARGE SCALE GENOMIC DNA]</scope>
    <source>
        <strain evidence="3">ATCC 8486</strain>
    </source>
</reference>
<dbReference type="Proteomes" id="UP000192391">
    <property type="component" value="Chromosome"/>
</dbReference>